<dbReference type="PROSITE" id="PS50041">
    <property type="entry name" value="C_TYPE_LECTIN_2"/>
    <property type="match status" value="1"/>
</dbReference>
<keyword evidence="1" id="KW-1015">Disulfide bond</keyword>
<evidence type="ECO:0000259" key="4">
    <source>
        <dbReference type="PROSITE" id="PS50041"/>
    </source>
</evidence>
<feature type="compositionally biased region" description="Polar residues" evidence="2">
    <location>
        <begin position="1"/>
        <end position="13"/>
    </location>
</feature>
<keyword evidence="5" id="KW-1185">Reference proteome</keyword>
<dbReference type="Gene3D" id="3.10.100.10">
    <property type="entry name" value="Mannose-Binding Protein A, subunit A"/>
    <property type="match status" value="1"/>
</dbReference>
<gene>
    <name evidence="6" type="primary">LOC109472565</name>
</gene>
<dbReference type="InterPro" id="IPR016186">
    <property type="entry name" value="C-type_lectin-like/link_sf"/>
</dbReference>
<dbReference type="InterPro" id="IPR016187">
    <property type="entry name" value="CTDL_fold"/>
</dbReference>
<feature type="domain" description="C-type lectin" evidence="4">
    <location>
        <begin position="202"/>
        <end position="313"/>
    </location>
</feature>
<dbReference type="OrthoDB" id="7357196at2759"/>
<dbReference type="Proteomes" id="UP000515135">
    <property type="component" value="Unplaced"/>
</dbReference>
<proteinExistence type="predicted"/>
<dbReference type="InterPro" id="IPR050801">
    <property type="entry name" value="Ca-Dep_Lectins_ImmuneDev"/>
</dbReference>
<reference evidence="6" key="1">
    <citation type="submission" date="2025-08" db="UniProtKB">
        <authorList>
            <consortium name="RefSeq"/>
        </authorList>
    </citation>
    <scope>IDENTIFICATION</scope>
    <source>
        <tissue evidence="6">Gonad</tissue>
    </source>
</reference>
<dbReference type="CDD" id="cd00037">
    <property type="entry name" value="CLECT"/>
    <property type="match status" value="1"/>
</dbReference>
<feature type="region of interest" description="Disordered" evidence="2">
    <location>
        <begin position="133"/>
        <end position="185"/>
    </location>
</feature>
<dbReference type="SUPFAM" id="SSF56436">
    <property type="entry name" value="C-type lectin-like"/>
    <property type="match status" value="1"/>
</dbReference>
<keyword evidence="3" id="KW-1133">Transmembrane helix</keyword>
<accession>A0A6P4YU94</accession>
<dbReference type="InterPro" id="IPR018378">
    <property type="entry name" value="C-type_lectin_CS"/>
</dbReference>
<evidence type="ECO:0000256" key="2">
    <source>
        <dbReference type="SAM" id="MobiDB-lite"/>
    </source>
</evidence>
<dbReference type="PROSITE" id="PS00615">
    <property type="entry name" value="C_TYPE_LECTIN_1"/>
    <property type="match status" value="1"/>
</dbReference>
<evidence type="ECO:0000313" key="6">
    <source>
        <dbReference type="RefSeq" id="XP_019627908.1"/>
    </source>
</evidence>
<dbReference type="PANTHER" id="PTHR22801:SF63">
    <property type="entry name" value="C-TYPE LECTIN DOMAIN-CONTAINING PROTEIN"/>
    <property type="match status" value="1"/>
</dbReference>
<dbReference type="InterPro" id="IPR001304">
    <property type="entry name" value="C-type_lectin-like"/>
</dbReference>
<dbReference type="KEGG" id="bbel:109472565"/>
<name>A0A6P4YU94_BRABE</name>
<dbReference type="RefSeq" id="XP_019627908.1">
    <property type="nucleotide sequence ID" value="XM_019772349.1"/>
</dbReference>
<evidence type="ECO:0000256" key="1">
    <source>
        <dbReference type="ARBA" id="ARBA00023157"/>
    </source>
</evidence>
<keyword evidence="3" id="KW-0472">Membrane</keyword>
<organism evidence="5 6">
    <name type="scientific">Branchiostoma belcheri</name>
    <name type="common">Amphioxus</name>
    <dbReference type="NCBI Taxonomy" id="7741"/>
    <lineage>
        <taxon>Eukaryota</taxon>
        <taxon>Metazoa</taxon>
        <taxon>Chordata</taxon>
        <taxon>Cephalochordata</taxon>
        <taxon>Leptocardii</taxon>
        <taxon>Amphioxiformes</taxon>
        <taxon>Branchiostomatidae</taxon>
        <taxon>Branchiostoma</taxon>
    </lineage>
</organism>
<dbReference type="Pfam" id="PF00059">
    <property type="entry name" value="Lectin_C"/>
    <property type="match status" value="1"/>
</dbReference>
<evidence type="ECO:0000256" key="3">
    <source>
        <dbReference type="SAM" id="Phobius"/>
    </source>
</evidence>
<sequence>MSERQQQQSQTADTEGAKAGPSDSASARENLRREFRNPMYRTAAGATPKKQDQTNLESLADAVAIIPNAMYVSKAGADTNSKTKWLDMSKKFLKVIGFFFALSMALLFPLFAVKVHTLSQKVMKLSTVQETELKGQPGVRGSMGPADSVPTRPSGPSPGERGPIGPPGPPGERGPPGLVGPPGTTVPCKREEVSCPGGFWNGNGICYKMFHDPLTFNEAAATCRQHGGTLAMPRDAMANVVLSWHRDTDHWIGLHDRRVEGHFEWIDGTPLGAYTLWKPRQPDNSGRGEDCVHINYGYWNDNPCSSHLSFICQVIPGMHDKPRRQADLGPPLLNGSRTVLFKTRQQTDGVNEGTQ</sequence>
<evidence type="ECO:0000313" key="5">
    <source>
        <dbReference type="Proteomes" id="UP000515135"/>
    </source>
</evidence>
<dbReference type="Gene3D" id="1.20.5.320">
    <property type="entry name" value="6-Phosphogluconate Dehydrogenase, domain 3"/>
    <property type="match status" value="1"/>
</dbReference>
<protein>
    <submittedName>
        <fullName evidence="6">Collectin-11-like</fullName>
    </submittedName>
</protein>
<dbReference type="SMART" id="SM00034">
    <property type="entry name" value="CLECT"/>
    <property type="match status" value="1"/>
</dbReference>
<feature type="compositionally biased region" description="Pro residues" evidence="2">
    <location>
        <begin position="164"/>
        <end position="173"/>
    </location>
</feature>
<dbReference type="PANTHER" id="PTHR22801">
    <property type="entry name" value="LITHOSTATHINE"/>
    <property type="match status" value="1"/>
</dbReference>
<dbReference type="GeneID" id="109472565"/>
<feature type="compositionally biased region" description="Low complexity" evidence="2">
    <location>
        <begin position="150"/>
        <end position="163"/>
    </location>
</feature>
<dbReference type="AlphaFoldDB" id="A0A6P4YU94"/>
<feature type="transmembrane region" description="Helical" evidence="3">
    <location>
        <begin position="92"/>
        <end position="113"/>
    </location>
</feature>
<feature type="region of interest" description="Disordered" evidence="2">
    <location>
        <begin position="1"/>
        <end position="54"/>
    </location>
</feature>
<keyword evidence="3" id="KW-0812">Transmembrane</keyword>